<name>A0AAE1ZKL0_SCHME</name>
<sequence>MPAASWNMLNHKVVNNIYDNTSWTSMGYFLPLHEIKKEWQPNLAKVSVYYYTGAELLQGGWNKWNSAGHPDMLANSSAAVEPDWYTRRQCDIRNADRKYCEQWAYDRWGKPNSFAALSVYDLSSNENALIQPLSGEQRVATKPDLVHTGIKAIHYGIGKGFGNSKLISQEKQ</sequence>
<comment type="caution">
    <text evidence="1">The sequence shown here is derived from an EMBL/GenBank/DDBJ whole genome shotgun (WGS) entry which is preliminary data.</text>
</comment>
<protein>
    <submittedName>
        <fullName evidence="1">Uncharacterized protein</fullName>
    </submittedName>
</protein>
<reference evidence="1" key="2">
    <citation type="journal article" date="2023" name="Infect Dis Poverty">
        <title>Chromosome-scale genome of the human blood fluke Schistosoma mekongi and its implications for public health.</title>
        <authorList>
            <person name="Zhou M."/>
            <person name="Xu L."/>
            <person name="Xu D."/>
            <person name="Chen W."/>
            <person name="Khan J."/>
            <person name="Hu Y."/>
            <person name="Huang H."/>
            <person name="Wei H."/>
            <person name="Zhang Y."/>
            <person name="Chusongsang P."/>
            <person name="Tanasarnprasert K."/>
            <person name="Hu X."/>
            <person name="Limpanont Y."/>
            <person name="Lv Z."/>
        </authorList>
    </citation>
    <scope>NUCLEOTIDE SEQUENCE</scope>
    <source>
        <strain evidence="1">LV_2022a</strain>
    </source>
</reference>
<organism evidence="1 2">
    <name type="scientific">Schistosoma mekongi</name>
    <name type="common">Parasitic worm</name>
    <dbReference type="NCBI Taxonomy" id="38744"/>
    <lineage>
        <taxon>Eukaryota</taxon>
        <taxon>Metazoa</taxon>
        <taxon>Spiralia</taxon>
        <taxon>Lophotrochozoa</taxon>
        <taxon>Platyhelminthes</taxon>
        <taxon>Trematoda</taxon>
        <taxon>Digenea</taxon>
        <taxon>Strigeidida</taxon>
        <taxon>Schistosomatoidea</taxon>
        <taxon>Schistosomatidae</taxon>
        <taxon>Schistosoma</taxon>
    </lineage>
</organism>
<keyword evidence="2" id="KW-1185">Reference proteome</keyword>
<dbReference type="Proteomes" id="UP001292079">
    <property type="component" value="Unassembled WGS sequence"/>
</dbReference>
<accession>A0AAE1ZKL0</accession>
<evidence type="ECO:0000313" key="1">
    <source>
        <dbReference type="EMBL" id="KAK4475623.1"/>
    </source>
</evidence>
<proteinExistence type="predicted"/>
<reference evidence="1" key="1">
    <citation type="submission" date="2022-04" db="EMBL/GenBank/DDBJ databases">
        <authorList>
            <person name="Xu L."/>
            <person name="Lv Z."/>
        </authorList>
    </citation>
    <scope>NUCLEOTIDE SEQUENCE</scope>
    <source>
        <strain evidence="1">LV_2022a</strain>
    </source>
</reference>
<dbReference type="AlphaFoldDB" id="A0AAE1ZKL0"/>
<gene>
    <name evidence="1" type="ORF">MN116_000895</name>
</gene>
<dbReference type="EMBL" id="JALJAT010000001">
    <property type="protein sequence ID" value="KAK4475623.1"/>
    <property type="molecule type" value="Genomic_DNA"/>
</dbReference>
<evidence type="ECO:0000313" key="2">
    <source>
        <dbReference type="Proteomes" id="UP001292079"/>
    </source>
</evidence>